<dbReference type="Proteomes" id="UP000708148">
    <property type="component" value="Unassembled WGS sequence"/>
</dbReference>
<evidence type="ECO:0000256" key="7">
    <source>
        <dbReference type="SAM" id="MobiDB-lite"/>
    </source>
</evidence>
<accession>A0A8S1ILL6</accession>
<dbReference type="InterPro" id="IPR051681">
    <property type="entry name" value="Ser/Thr_Kinases-Pseudokinases"/>
</dbReference>
<evidence type="ECO:0000256" key="2">
    <source>
        <dbReference type="ARBA" id="ARBA00022741"/>
    </source>
</evidence>
<keyword evidence="2 5" id="KW-0547">Nucleotide-binding</keyword>
<dbReference type="InterPro" id="IPR017441">
    <property type="entry name" value="Protein_kinase_ATP_BS"/>
</dbReference>
<dbReference type="EMBL" id="CAJHUC010000359">
    <property type="protein sequence ID" value="CAD7695552.1"/>
    <property type="molecule type" value="Genomic_DNA"/>
</dbReference>
<gene>
    <name evidence="9" type="ORF">OSTQU699_LOCUS913</name>
</gene>
<dbReference type="SUPFAM" id="SSF56112">
    <property type="entry name" value="Protein kinase-like (PK-like)"/>
    <property type="match status" value="1"/>
</dbReference>
<dbReference type="Pfam" id="PF00069">
    <property type="entry name" value="Pkinase"/>
    <property type="match status" value="1"/>
</dbReference>
<protein>
    <recommendedName>
        <fullName evidence="8">Protein kinase domain-containing protein</fullName>
    </recommendedName>
</protein>
<feature type="region of interest" description="Disordered" evidence="7">
    <location>
        <begin position="54"/>
        <end position="129"/>
    </location>
</feature>
<evidence type="ECO:0000256" key="5">
    <source>
        <dbReference type="PROSITE-ProRule" id="PRU10141"/>
    </source>
</evidence>
<dbReference type="Gene3D" id="3.30.200.20">
    <property type="entry name" value="Phosphorylase Kinase, domain 1"/>
    <property type="match status" value="1"/>
</dbReference>
<dbReference type="InterPro" id="IPR011009">
    <property type="entry name" value="Kinase-like_dom_sf"/>
</dbReference>
<sequence>MVSIAIYLIPLRLPGIQYDQDLLGSRPQARDTARMVDWRPGSCPGLFDPDHECPFSHYDDDQDSQETSCSVEASSGSSSHAPAPFNISLPQEPPQGDTGQTNRWRLSCRKSSCPGSPAQSSGQDTRDSTGRIAAMLQRLKLKSRKRQCLHDWPCYHWEAPVESLEAEDGWMEVVDKRELRDGQQPEFGDPDFFSFSMCYSDIELKKEIGRGSFGVVYSALYKGHLVAVKESPAMFSGGDGGNDFVETLQKELTVLEKVGGHPNVVRCYGGSFQPPKVFLVSELMHCSLAERIHHSNPAGSMALPLPLALSIVKDVAKGLHHLHHLTPKVVHRDLKPGNILLDVHDQAKVADFGISRSKHRTYLSTRNACAGTPAYLGPEAIGGKVDEKMDIYAVGVILWECLTGDYPWGGIHSYFILYGAANGLRPPFPESIFNGSTCMRKVKKLIQSCWAGTPSKRPSAGDLIKKIVCIEELLAHGR</sequence>
<dbReference type="OrthoDB" id="339325at2759"/>
<evidence type="ECO:0000313" key="9">
    <source>
        <dbReference type="EMBL" id="CAD7695552.1"/>
    </source>
</evidence>
<feature type="domain" description="Protein kinase" evidence="8">
    <location>
        <begin position="202"/>
        <end position="474"/>
    </location>
</feature>
<dbReference type="PROSITE" id="PS50011">
    <property type="entry name" value="PROTEIN_KINASE_DOM"/>
    <property type="match status" value="1"/>
</dbReference>
<dbReference type="GO" id="GO:0004674">
    <property type="term" value="F:protein serine/threonine kinase activity"/>
    <property type="evidence" value="ECO:0007669"/>
    <property type="project" value="UniProtKB-KW"/>
</dbReference>
<keyword evidence="4 5" id="KW-0067">ATP-binding</keyword>
<feature type="binding site" evidence="5">
    <location>
        <position position="229"/>
    </location>
    <ligand>
        <name>ATP</name>
        <dbReference type="ChEBI" id="CHEBI:30616"/>
    </ligand>
</feature>
<evidence type="ECO:0000256" key="6">
    <source>
        <dbReference type="RuleBase" id="RU000304"/>
    </source>
</evidence>
<evidence type="ECO:0000256" key="3">
    <source>
        <dbReference type="ARBA" id="ARBA00022777"/>
    </source>
</evidence>
<proteinExistence type="inferred from homology"/>
<evidence type="ECO:0000256" key="4">
    <source>
        <dbReference type="ARBA" id="ARBA00022840"/>
    </source>
</evidence>
<organism evidence="9 10">
    <name type="scientific">Ostreobium quekettii</name>
    <dbReference type="NCBI Taxonomy" id="121088"/>
    <lineage>
        <taxon>Eukaryota</taxon>
        <taxon>Viridiplantae</taxon>
        <taxon>Chlorophyta</taxon>
        <taxon>core chlorophytes</taxon>
        <taxon>Ulvophyceae</taxon>
        <taxon>TCBD clade</taxon>
        <taxon>Bryopsidales</taxon>
        <taxon>Ostreobineae</taxon>
        <taxon>Ostreobiaceae</taxon>
        <taxon>Ostreobium</taxon>
    </lineage>
</organism>
<dbReference type="GO" id="GO:0005524">
    <property type="term" value="F:ATP binding"/>
    <property type="evidence" value="ECO:0007669"/>
    <property type="project" value="UniProtKB-UniRule"/>
</dbReference>
<dbReference type="PANTHER" id="PTHR44329">
    <property type="entry name" value="SERINE/THREONINE-PROTEIN KINASE TNNI3K-RELATED"/>
    <property type="match status" value="1"/>
</dbReference>
<reference evidence="9" key="1">
    <citation type="submission" date="2020-12" db="EMBL/GenBank/DDBJ databases">
        <authorList>
            <person name="Iha C."/>
        </authorList>
    </citation>
    <scope>NUCLEOTIDE SEQUENCE</scope>
</reference>
<dbReference type="PROSITE" id="PS00108">
    <property type="entry name" value="PROTEIN_KINASE_ST"/>
    <property type="match status" value="1"/>
</dbReference>
<dbReference type="InterPro" id="IPR008271">
    <property type="entry name" value="Ser/Thr_kinase_AS"/>
</dbReference>
<keyword evidence="3" id="KW-0418">Kinase</keyword>
<evidence type="ECO:0000256" key="1">
    <source>
        <dbReference type="ARBA" id="ARBA00022679"/>
    </source>
</evidence>
<keyword evidence="10" id="KW-1185">Reference proteome</keyword>
<dbReference type="InterPro" id="IPR000719">
    <property type="entry name" value="Prot_kinase_dom"/>
</dbReference>
<feature type="compositionally biased region" description="Polar residues" evidence="7">
    <location>
        <begin position="97"/>
        <end position="123"/>
    </location>
</feature>
<keyword evidence="6" id="KW-0723">Serine/threonine-protein kinase</keyword>
<keyword evidence="1" id="KW-0808">Transferase</keyword>
<name>A0A8S1ILL6_9CHLO</name>
<dbReference type="SMART" id="SM00220">
    <property type="entry name" value="S_TKc"/>
    <property type="match status" value="1"/>
</dbReference>
<dbReference type="PANTHER" id="PTHR44329:SF214">
    <property type="entry name" value="PROTEIN KINASE DOMAIN-CONTAINING PROTEIN"/>
    <property type="match status" value="1"/>
</dbReference>
<comment type="similarity">
    <text evidence="6">Belongs to the protein kinase superfamily.</text>
</comment>
<feature type="compositionally biased region" description="Low complexity" evidence="7">
    <location>
        <begin position="68"/>
        <end position="79"/>
    </location>
</feature>
<dbReference type="PROSITE" id="PS00107">
    <property type="entry name" value="PROTEIN_KINASE_ATP"/>
    <property type="match status" value="1"/>
</dbReference>
<evidence type="ECO:0000313" key="10">
    <source>
        <dbReference type="Proteomes" id="UP000708148"/>
    </source>
</evidence>
<comment type="caution">
    <text evidence="9">The sequence shown here is derived from an EMBL/GenBank/DDBJ whole genome shotgun (WGS) entry which is preliminary data.</text>
</comment>
<evidence type="ECO:0000259" key="8">
    <source>
        <dbReference type="PROSITE" id="PS50011"/>
    </source>
</evidence>
<dbReference type="AlphaFoldDB" id="A0A8S1ILL6"/>
<dbReference type="Gene3D" id="1.10.510.10">
    <property type="entry name" value="Transferase(Phosphotransferase) domain 1"/>
    <property type="match status" value="1"/>
</dbReference>